<keyword evidence="2" id="KW-1185">Reference proteome</keyword>
<evidence type="ECO:0000313" key="2">
    <source>
        <dbReference type="Proteomes" id="UP000054324"/>
    </source>
</evidence>
<proteinExistence type="predicted"/>
<name>A0A075AGV3_OPIVI</name>
<sequence>MSIHRCRAERPLLQGPSIRTDEPVLCASVWKATSAYQPAPTDPCFSKSIFKPRRPAYLAAETSIVLHIKWGIRSPVQTHSQHAAPDFKCTFCMQRRMESKQFPMVRFSRLTGRAREQADGYTLLVCVLSTDTRQRIPPKVSTIYILLCGPPLENA</sequence>
<dbReference type="RefSeq" id="XP_009167134.1">
    <property type="nucleotide sequence ID" value="XM_009168870.1"/>
</dbReference>
<protein>
    <submittedName>
        <fullName evidence="1">Uncharacterized protein</fullName>
    </submittedName>
</protein>
<dbReference type="CTD" id="20318374"/>
<dbReference type="AlphaFoldDB" id="A0A075AGV3"/>
<reference evidence="1 2" key="1">
    <citation type="submission" date="2013-11" db="EMBL/GenBank/DDBJ databases">
        <title>Opisthorchis viverrini - life in the bile duct.</title>
        <authorList>
            <person name="Young N.D."/>
            <person name="Nagarajan N."/>
            <person name="Lin S.J."/>
            <person name="Korhonen P.K."/>
            <person name="Jex A.R."/>
            <person name="Hall R.S."/>
            <person name="Safavi-Hemami H."/>
            <person name="Kaewkong W."/>
            <person name="Bertrand D."/>
            <person name="Gao S."/>
            <person name="Seet Q."/>
            <person name="Wongkham S."/>
            <person name="Teh B.T."/>
            <person name="Wongkham C."/>
            <person name="Intapan P.M."/>
            <person name="Maleewong W."/>
            <person name="Yang X."/>
            <person name="Hu M."/>
            <person name="Wang Z."/>
            <person name="Hofmann A."/>
            <person name="Sternberg P.W."/>
            <person name="Tan P."/>
            <person name="Wang J."/>
            <person name="Gasser R.B."/>
        </authorList>
    </citation>
    <scope>NUCLEOTIDE SEQUENCE [LARGE SCALE GENOMIC DNA]</scope>
</reference>
<gene>
    <name evidence="1" type="ORF">T265_04188</name>
</gene>
<organism evidence="1 2">
    <name type="scientific">Opisthorchis viverrini</name>
    <name type="common">Southeast Asian liver fluke</name>
    <dbReference type="NCBI Taxonomy" id="6198"/>
    <lineage>
        <taxon>Eukaryota</taxon>
        <taxon>Metazoa</taxon>
        <taxon>Spiralia</taxon>
        <taxon>Lophotrochozoa</taxon>
        <taxon>Platyhelminthes</taxon>
        <taxon>Trematoda</taxon>
        <taxon>Digenea</taxon>
        <taxon>Opisthorchiida</taxon>
        <taxon>Opisthorchiata</taxon>
        <taxon>Opisthorchiidae</taxon>
        <taxon>Opisthorchis</taxon>
    </lineage>
</organism>
<evidence type="ECO:0000313" key="1">
    <source>
        <dbReference type="EMBL" id="KER29094.1"/>
    </source>
</evidence>
<dbReference type="Proteomes" id="UP000054324">
    <property type="component" value="Unassembled WGS sequence"/>
</dbReference>
<dbReference type="EMBL" id="KL596685">
    <property type="protein sequence ID" value="KER29094.1"/>
    <property type="molecule type" value="Genomic_DNA"/>
</dbReference>
<dbReference type="GeneID" id="20318374"/>
<dbReference type="KEGG" id="ovi:T265_04188"/>
<accession>A0A075AGV3</accession>